<dbReference type="SMART" id="SM00086">
    <property type="entry name" value="PAC"/>
    <property type="match status" value="2"/>
</dbReference>
<protein>
    <recommendedName>
        <fullName evidence="4">PAS domain-containing protein</fullName>
    </recommendedName>
</protein>
<feature type="domain" description="PAS" evidence="1">
    <location>
        <begin position="117"/>
        <end position="187"/>
    </location>
</feature>
<feature type="domain" description="PAC" evidence="2">
    <location>
        <begin position="190"/>
        <end position="242"/>
    </location>
</feature>
<dbReference type="PANTHER" id="PTHR44757:SF2">
    <property type="entry name" value="BIOFILM ARCHITECTURE MAINTENANCE PROTEIN MBAA"/>
    <property type="match status" value="1"/>
</dbReference>
<dbReference type="Gene3D" id="3.30.450.20">
    <property type="entry name" value="PAS domain"/>
    <property type="match status" value="2"/>
</dbReference>
<feature type="non-terminal residue" evidence="3">
    <location>
        <position position="262"/>
    </location>
</feature>
<organism evidence="3">
    <name type="scientific">marine sediment metagenome</name>
    <dbReference type="NCBI Taxonomy" id="412755"/>
    <lineage>
        <taxon>unclassified sequences</taxon>
        <taxon>metagenomes</taxon>
        <taxon>ecological metagenomes</taxon>
    </lineage>
</organism>
<dbReference type="InterPro" id="IPR035965">
    <property type="entry name" value="PAS-like_dom_sf"/>
</dbReference>
<dbReference type="EMBL" id="BARV01027233">
    <property type="protein sequence ID" value="GAI34977.1"/>
    <property type="molecule type" value="Genomic_DNA"/>
</dbReference>
<dbReference type="InterPro" id="IPR000700">
    <property type="entry name" value="PAS-assoc_C"/>
</dbReference>
<dbReference type="SMART" id="SM00091">
    <property type="entry name" value="PAS"/>
    <property type="match status" value="2"/>
</dbReference>
<dbReference type="Gene3D" id="1.10.287.130">
    <property type="match status" value="1"/>
</dbReference>
<dbReference type="AlphaFoldDB" id="X1MTJ9"/>
<reference evidence="3" key="1">
    <citation type="journal article" date="2014" name="Front. Microbiol.">
        <title>High frequency of phylogenetically diverse reductive dehalogenase-homologous genes in deep subseafloor sedimentary metagenomes.</title>
        <authorList>
            <person name="Kawai M."/>
            <person name="Futagami T."/>
            <person name="Toyoda A."/>
            <person name="Takaki Y."/>
            <person name="Nishi S."/>
            <person name="Hori S."/>
            <person name="Arai W."/>
            <person name="Tsubouchi T."/>
            <person name="Morono Y."/>
            <person name="Uchiyama I."/>
            <person name="Ito T."/>
            <person name="Fujiyama A."/>
            <person name="Inagaki F."/>
            <person name="Takami H."/>
        </authorList>
    </citation>
    <scope>NUCLEOTIDE SEQUENCE</scope>
    <source>
        <strain evidence="3">Expedition CK06-06</strain>
    </source>
</reference>
<comment type="caution">
    <text evidence="3">The sequence shown here is derived from an EMBL/GenBank/DDBJ whole genome shotgun (WGS) entry which is preliminary data.</text>
</comment>
<dbReference type="CDD" id="cd00130">
    <property type="entry name" value="PAS"/>
    <property type="match status" value="2"/>
</dbReference>
<feature type="domain" description="PAS" evidence="1">
    <location>
        <begin position="1"/>
        <end position="68"/>
    </location>
</feature>
<evidence type="ECO:0000259" key="1">
    <source>
        <dbReference type="PROSITE" id="PS50112"/>
    </source>
</evidence>
<dbReference type="SUPFAM" id="SSF55785">
    <property type="entry name" value="PYP-like sensor domain (PAS domain)"/>
    <property type="match status" value="2"/>
</dbReference>
<feature type="non-terminal residue" evidence="3">
    <location>
        <position position="1"/>
    </location>
</feature>
<accession>X1MTJ9</accession>
<name>X1MTJ9_9ZZZZ</name>
<dbReference type="Pfam" id="PF13426">
    <property type="entry name" value="PAS_9"/>
    <property type="match status" value="2"/>
</dbReference>
<proteinExistence type="predicted"/>
<dbReference type="PROSITE" id="PS50112">
    <property type="entry name" value="PAS"/>
    <property type="match status" value="2"/>
</dbReference>
<dbReference type="PROSITE" id="PS50113">
    <property type="entry name" value="PAC"/>
    <property type="match status" value="1"/>
</dbReference>
<dbReference type="InterPro" id="IPR000014">
    <property type="entry name" value="PAS"/>
</dbReference>
<gene>
    <name evidence="3" type="ORF">S06H3_43856</name>
</gene>
<dbReference type="PANTHER" id="PTHR44757">
    <property type="entry name" value="DIGUANYLATE CYCLASE DGCP"/>
    <property type="match status" value="1"/>
</dbReference>
<dbReference type="NCBIfam" id="TIGR00229">
    <property type="entry name" value="sensory_box"/>
    <property type="match status" value="2"/>
</dbReference>
<sequence length="262" mass="29630">RHRTIFDSTIDSLLVFDTEGRIVEANPAACRMYEYAREELLGLSGMDIVHPDCHHKFEDFKHQARTTGEFYTESVDVRKDGSTFEVEVHGTTFNFNGKTHLLAVIRDITQQKKDSAEMTKLSAAVNQSANMICITDADWIIEYVNPQFSEVTGFGLLEVIGESLSTLIAERDNEEFFRVIRDTVQSGKTWSGRVQCVRKNGEIYWERQTISAIHDTNGRITNYLAVKEDITAELTTREKLIESDKLVAVGTLAAGVSHEFKN</sequence>
<evidence type="ECO:0000259" key="2">
    <source>
        <dbReference type="PROSITE" id="PS50113"/>
    </source>
</evidence>
<dbReference type="InterPro" id="IPR001610">
    <property type="entry name" value="PAC"/>
</dbReference>
<evidence type="ECO:0000313" key="3">
    <source>
        <dbReference type="EMBL" id="GAI34977.1"/>
    </source>
</evidence>
<dbReference type="InterPro" id="IPR052155">
    <property type="entry name" value="Biofilm_reg_signaling"/>
</dbReference>
<evidence type="ECO:0008006" key="4">
    <source>
        <dbReference type="Google" id="ProtNLM"/>
    </source>
</evidence>